<dbReference type="PANTHER" id="PTHR33395:SF22">
    <property type="entry name" value="REVERSE TRANSCRIPTASE DOMAIN-CONTAINING PROTEIN"/>
    <property type="match status" value="1"/>
</dbReference>
<dbReference type="Proteomes" id="UP000005237">
    <property type="component" value="Unassembled WGS sequence"/>
</dbReference>
<dbReference type="AlphaFoldDB" id="A0A8R1E6M7"/>
<dbReference type="GO" id="GO:0031012">
    <property type="term" value="C:extracellular matrix"/>
    <property type="evidence" value="ECO:0007669"/>
    <property type="project" value="TreeGrafter"/>
</dbReference>
<name>A0A8R1E6M7_CAEJA</name>
<evidence type="ECO:0000313" key="1">
    <source>
        <dbReference type="EnsemblMetazoa" id="CJA24281.1"/>
    </source>
</evidence>
<dbReference type="PANTHER" id="PTHR33395">
    <property type="entry name" value="TRANSCRIPTASE, PUTATIVE-RELATED-RELATED"/>
    <property type="match status" value="1"/>
</dbReference>
<evidence type="ECO:0000313" key="2">
    <source>
        <dbReference type="Proteomes" id="UP000005237"/>
    </source>
</evidence>
<dbReference type="EnsemblMetazoa" id="CJA24281.1">
    <property type="protein sequence ID" value="CJA24281.1"/>
    <property type="gene ID" value="WBGene00179853"/>
</dbReference>
<organism evidence="1 2">
    <name type="scientific">Caenorhabditis japonica</name>
    <dbReference type="NCBI Taxonomy" id="281687"/>
    <lineage>
        <taxon>Eukaryota</taxon>
        <taxon>Metazoa</taxon>
        <taxon>Ecdysozoa</taxon>
        <taxon>Nematoda</taxon>
        <taxon>Chromadorea</taxon>
        <taxon>Rhabditida</taxon>
        <taxon>Rhabditina</taxon>
        <taxon>Rhabditomorpha</taxon>
        <taxon>Rhabditoidea</taxon>
        <taxon>Rhabditidae</taxon>
        <taxon>Peloderinae</taxon>
        <taxon>Caenorhabditis</taxon>
    </lineage>
</organism>
<sequence>MTTGIVPKKWRQSIVFPLQKVSSSSEVSHFRPISLTSVFCRTYEKFLLKKVQNFLSDTKFWAASQIAYTTSVLTPISSSLRRWKNTTAITSTTSRMPSQSTFPSAAVSATKDFGNMFHEQAARQHRPLLRRRKE</sequence>
<reference evidence="1" key="2">
    <citation type="submission" date="2022-06" db="UniProtKB">
        <authorList>
            <consortium name="EnsemblMetazoa"/>
        </authorList>
    </citation>
    <scope>IDENTIFICATION</scope>
    <source>
        <strain evidence="1">DF5081</strain>
    </source>
</reference>
<keyword evidence="2" id="KW-1185">Reference proteome</keyword>
<reference evidence="2" key="1">
    <citation type="submission" date="2010-08" db="EMBL/GenBank/DDBJ databases">
        <authorList>
            <consortium name="Caenorhabditis japonica Sequencing Consortium"/>
            <person name="Wilson R.K."/>
        </authorList>
    </citation>
    <scope>NUCLEOTIDE SEQUENCE [LARGE SCALE GENOMIC DNA]</scope>
    <source>
        <strain evidence="2">DF5081</strain>
    </source>
</reference>
<proteinExistence type="predicted"/>
<protein>
    <submittedName>
        <fullName evidence="1">Uncharacterized protein</fullName>
    </submittedName>
</protein>
<dbReference type="GO" id="GO:0061343">
    <property type="term" value="P:cell adhesion involved in heart morphogenesis"/>
    <property type="evidence" value="ECO:0007669"/>
    <property type="project" value="TreeGrafter"/>
</dbReference>
<dbReference type="GO" id="GO:0007508">
    <property type="term" value="P:larval heart development"/>
    <property type="evidence" value="ECO:0007669"/>
    <property type="project" value="TreeGrafter"/>
</dbReference>
<accession>A0A8R1E6M7</accession>